<evidence type="ECO:0000256" key="10">
    <source>
        <dbReference type="ARBA" id="ARBA00023237"/>
    </source>
</evidence>
<evidence type="ECO:0000256" key="11">
    <source>
        <dbReference type="SAM" id="SignalP"/>
    </source>
</evidence>
<keyword evidence="8 11" id="KW-0732">Signal</keyword>
<feature type="domain" description="Autotransporter" evidence="12">
    <location>
        <begin position="636"/>
        <end position="930"/>
    </location>
</feature>
<keyword evidence="4" id="KW-1134">Transmembrane beta strand</keyword>
<keyword evidence="9" id="KW-0472">Membrane</keyword>
<keyword evidence="7" id="KW-0812">Transmembrane</keyword>
<dbReference type="AlphaFoldDB" id="A0A0F7X1V5"/>
<dbReference type="NCBIfam" id="TIGR01376">
    <property type="entry name" value="POMP_repeat"/>
    <property type="match status" value="4"/>
</dbReference>
<feature type="chain" id="PRO_5002524735" evidence="11">
    <location>
        <begin position="27"/>
        <end position="930"/>
    </location>
</feature>
<dbReference type="Pfam" id="PF02415">
    <property type="entry name" value="Chlam_PMP"/>
    <property type="match status" value="3"/>
</dbReference>
<evidence type="ECO:0000259" key="12">
    <source>
        <dbReference type="PROSITE" id="PS51208"/>
    </source>
</evidence>
<dbReference type="InterPro" id="IPR005546">
    <property type="entry name" value="Autotransporte_beta"/>
</dbReference>
<comment type="similarity">
    <text evidence="3">Belongs to the PMP outer membrane protein family.</text>
</comment>
<proteinExistence type="inferred from homology"/>
<feature type="signal peptide" evidence="11">
    <location>
        <begin position="1"/>
        <end position="26"/>
    </location>
</feature>
<dbReference type="InterPro" id="IPR003368">
    <property type="entry name" value="POMP_repeat"/>
</dbReference>
<reference evidence="13" key="1">
    <citation type="submission" date="2015-05" db="EMBL/GenBank/DDBJ databases">
        <authorList>
            <person name="Rattei Thomas"/>
        </authorList>
    </citation>
    <scope>NUCLEOTIDE SEQUENCE</scope>
    <source>
        <strain evidence="13">DC9</strain>
    </source>
</reference>
<dbReference type="InterPro" id="IPR036709">
    <property type="entry name" value="Autotransporte_beta_dom_sf"/>
</dbReference>
<evidence type="ECO:0000256" key="4">
    <source>
        <dbReference type="ARBA" id="ARBA00022452"/>
    </source>
</evidence>
<evidence type="ECO:0000256" key="1">
    <source>
        <dbReference type="ARBA" id="ARBA00004191"/>
    </source>
</evidence>
<dbReference type="Pfam" id="PF07548">
    <property type="entry name" value="ChlamPMP_M"/>
    <property type="match status" value="1"/>
</dbReference>
<keyword evidence="6" id="KW-0964">Secreted</keyword>
<dbReference type="SMART" id="SM00869">
    <property type="entry name" value="Autotransporter"/>
    <property type="match status" value="1"/>
</dbReference>
<dbReference type="InterPro" id="IPR011427">
    <property type="entry name" value="Polymorphic_membr_middle"/>
</dbReference>
<dbReference type="Gene3D" id="2.40.128.130">
    <property type="entry name" value="Autotransporter beta-domain"/>
    <property type="match status" value="1"/>
</dbReference>
<name>A0A0F7X1V5_CHLPN</name>
<dbReference type="EMBL" id="LN847049">
    <property type="protein sequence ID" value="CRI42562.1"/>
    <property type="molecule type" value="Genomic_DNA"/>
</dbReference>
<accession>A0A0F7X1V5</accession>
<dbReference type="SUPFAM" id="SSF103515">
    <property type="entry name" value="Autotransporter"/>
    <property type="match status" value="1"/>
</dbReference>
<sequence length="930" mass="97614">MKIPLHKLLISSTLVTPILLSIATYGADASLSPTDSFDGAGGSTFTPKSTADANGTNYVLSGNVYINDAGKGTALTGCCFTETTGDLTFTGKGYSFSFNTVDAGSNAGAAASTTADKALTFTGFSNLSFIAAPGTTVASGKSTLSSAGALNLTDNGTILFSQNVSNEANNNGGAITAKTLSISGNTSSITFTSNSAKKLGGAIYSSAAASISGNTGQLVFMNNKGETGGGALGFEASSSITQNSSLFFSGNTATDAAGKGGAIYCEKTGETPTLTISGNKSLTFAENSSVTQGGAICAHGLDLSAAGPTLFSNNRCGNTAAGKGGAIAIADSGSLSLSANQGDITFLGNTLTSTSAPTSTRNAIYLGSSAKITNLRAAQGQSIYFYDPIASNTTGASDVLTINQPDSNSPLDYSGTIVFSGEKLSADEAKAADNFTSILKQPLALASGTLALKGNVELDVNGFTQTEGSTLLMQPGTKLKADTEAISLTKLVVDLSALEGNKSVSIETAGANKTITLTSPLVFQDSSGNFYESHTINQAFTQPLVVFTAATAASDIHIDALLTSPVQTPEPHYGYQGHWEATWADTSTAKSGTMTWVTTGYNPNPERRASVVPDSLWASFTDIRTLQQIMTSQANSIYQQRGLWASGTANFFHKDKSGTNQAFRHKSYGYIVGGSAEDFSENIFSVAFCQLFGKDKDLFIVENTSHNYLASLYLQHRAFLGGLPMPSFGSITDMLKDIPLILNAQLSYSYTKNDMDTRYTSYPEAQGSWTNNSGALELGGSLALYLPKEAPFFQGYFPFLKFQAVYSRQQNFKESGAEARAFDDGDLVNCSIPVGIRLEKISEDEKNNFEISLAYIGDVYRKNPRSRTSLMVSGASWTSLCKNLARQAFLASAGSHLTLSPHVELSGEAAYELRGSAHIYNVDCGLRYSF</sequence>
<evidence type="ECO:0000256" key="5">
    <source>
        <dbReference type="ARBA" id="ARBA00022512"/>
    </source>
</evidence>
<comment type="subcellular location">
    <subcellularLocation>
        <location evidence="2">Cell outer membrane</location>
        <topology evidence="2">Peripheral membrane protein</topology>
        <orientation evidence="2">Extracellular side</orientation>
    </subcellularLocation>
    <subcellularLocation>
        <location evidence="1">Secreted</location>
        <location evidence="1">Cell wall</location>
    </subcellularLocation>
</comment>
<evidence type="ECO:0000256" key="6">
    <source>
        <dbReference type="ARBA" id="ARBA00022525"/>
    </source>
</evidence>
<keyword evidence="5" id="KW-0134">Cell wall</keyword>
<dbReference type="GO" id="GO:0009279">
    <property type="term" value="C:cell outer membrane"/>
    <property type="evidence" value="ECO:0007669"/>
    <property type="project" value="UniProtKB-SubCell"/>
</dbReference>
<protein>
    <submittedName>
        <fullName evidence="13">Probable outer membrane protein pmp8</fullName>
    </submittedName>
</protein>
<keyword evidence="10" id="KW-0998">Cell outer membrane</keyword>
<evidence type="ECO:0000256" key="9">
    <source>
        <dbReference type="ARBA" id="ARBA00023136"/>
    </source>
</evidence>
<evidence type="ECO:0000256" key="8">
    <source>
        <dbReference type="ARBA" id="ARBA00022729"/>
    </source>
</evidence>
<dbReference type="PROSITE" id="PS51208">
    <property type="entry name" value="AUTOTRANSPORTER"/>
    <property type="match status" value="1"/>
</dbReference>
<evidence type="ECO:0000313" key="13">
    <source>
        <dbReference type="EMBL" id="CRI42562.1"/>
    </source>
</evidence>
<organism evidence="13">
    <name type="scientific">Chlamydia pneumoniae</name>
    <name type="common">Chlamydophila pneumoniae</name>
    <dbReference type="NCBI Taxonomy" id="83558"/>
    <lineage>
        <taxon>Bacteria</taxon>
        <taxon>Pseudomonadati</taxon>
        <taxon>Chlamydiota</taxon>
        <taxon>Chlamydiia</taxon>
        <taxon>Chlamydiales</taxon>
        <taxon>Chlamydiaceae</taxon>
        <taxon>Chlamydia/Chlamydophila group</taxon>
        <taxon>Chlamydia</taxon>
    </lineage>
</organism>
<evidence type="ECO:0000256" key="3">
    <source>
        <dbReference type="ARBA" id="ARBA00007542"/>
    </source>
</evidence>
<evidence type="ECO:0000256" key="7">
    <source>
        <dbReference type="ARBA" id="ARBA00022692"/>
    </source>
</evidence>
<gene>
    <name evidence="13" type="primary">pmp8</name>
    <name evidence="13" type="ORF">BN1224_DC9_BS_00450</name>
</gene>
<evidence type="ECO:0000256" key="2">
    <source>
        <dbReference type="ARBA" id="ARBA00004416"/>
    </source>
</evidence>